<dbReference type="EMBL" id="AABQDW010000014">
    <property type="protein sequence ID" value="EAI5408553.1"/>
    <property type="molecule type" value="Genomic_DNA"/>
</dbReference>
<evidence type="ECO:0000256" key="1">
    <source>
        <dbReference type="ARBA" id="ARBA00022801"/>
    </source>
</evidence>
<dbReference type="EMBL" id="AACCXM010000009">
    <property type="protein sequence ID" value="EAK0469330.1"/>
    <property type="molecule type" value="Genomic_DNA"/>
</dbReference>
<evidence type="ECO:0000313" key="3">
    <source>
        <dbReference type="EMBL" id="EAI5408553.1"/>
    </source>
</evidence>
<organism evidence="5">
    <name type="scientific">Campylobacter fetus</name>
    <dbReference type="NCBI Taxonomy" id="196"/>
    <lineage>
        <taxon>Bacteria</taxon>
        <taxon>Pseudomonadati</taxon>
        <taxon>Campylobacterota</taxon>
        <taxon>Epsilonproteobacteria</taxon>
        <taxon>Campylobacterales</taxon>
        <taxon>Campylobacteraceae</taxon>
        <taxon>Campylobacter</taxon>
    </lineage>
</organism>
<comment type="caution">
    <text evidence="5">The sequence shown here is derived from an EMBL/GenBank/DDBJ whole genome shotgun (WGS) entry which is preliminary data.</text>
</comment>
<dbReference type="CDD" id="cd07197">
    <property type="entry name" value="nitrilase"/>
    <property type="match status" value="1"/>
</dbReference>
<dbReference type="PANTHER" id="PTHR43674:SF2">
    <property type="entry name" value="BETA-UREIDOPROPIONASE"/>
    <property type="match status" value="1"/>
</dbReference>
<evidence type="ECO:0000259" key="2">
    <source>
        <dbReference type="PROSITE" id="PS50263"/>
    </source>
</evidence>
<dbReference type="InterPro" id="IPR036526">
    <property type="entry name" value="C-N_Hydrolase_sf"/>
</dbReference>
<dbReference type="EMBL" id="AABTCC010000015">
    <property type="protein sequence ID" value="EAI8859333.1"/>
    <property type="molecule type" value="Genomic_DNA"/>
</dbReference>
<gene>
    <name evidence="5" type="ORF">AAH17_07410</name>
    <name evidence="6" type="ORF">AAH24_08175</name>
    <name evidence="3" type="ORF">BVH53_07575</name>
    <name evidence="4" type="ORF">CX802_05725</name>
</gene>
<dbReference type="PROSITE" id="PS50263">
    <property type="entry name" value="CN_HYDROLASE"/>
    <property type="match status" value="1"/>
</dbReference>
<keyword evidence="7" id="KW-1185">Reference proteome</keyword>
<sequence length="268" mass="31076">MAKICVLQLNTLAMSDSRIDYYLKLAKERGAGLVLIGEYVLNSFFTEIIKMPKSMIKEQSEHKRASLLNLAKKYDLIIVAPIILLKGKDIYKVVAKFSPQSVKYEEQNIFIDYSHWNESKFFKSSKKDSLGIMSFAYDKFKFGVMFGYETHFDRLWQEMMSKKIDCVLVPTACTLNSKDRWNELLKMRAFTNNVYILRANRLGKAKFDEVSSEFYGNSMLISPHGEIMDSLDTNEGMLVCELDKKLLNEARSIWKFSQKSSYLQEFKG</sequence>
<dbReference type="SUPFAM" id="SSF56317">
    <property type="entry name" value="Carbon-nitrogen hydrolase"/>
    <property type="match status" value="1"/>
</dbReference>
<dbReference type="InterPro" id="IPR003010">
    <property type="entry name" value="C-N_Hydrolase"/>
</dbReference>
<dbReference type="GO" id="GO:0050126">
    <property type="term" value="F:N-carbamoylputrescine amidase activity"/>
    <property type="evidence" value="ECO:0007669"/>
    <property type="project" value="TreeGrafter"/>
</dbReference>
<dbReference type="InterPro" id="IPR050345">
    <property type="entry name" value="Aliph_Amidase/BUP"/>
</dbReference>
<accession>A0A5L4ILL2</accession>
<evidence type="ECO:0000313" key="8">
    <source>
        <dbReference type="Proteomes" id="UP000557842"/>
    </source>
</evidence>
<dbReference type="PANTHER" id="PTHR43674">
    <property type="entry name" value="NITRILASE C965.09-RELATED"/>
    <property type="match status" value="1"/>
</dbReference>
<dbReference type="GO" id="GO:0033388">
    <property type="term" value="P:putrescine biosynthetic process from arginine"/>
    <property type="evidence" value="ECO:0007669"/>
    <property type="project" value="TreeGrafter"/>
</dbReference>
<feature type="domain" description="CN hydrolase" evidence="2">
    <location>
        <begin position="2"/>
        <end position="244"/>
    </location>
</feature>
<dbReference type="OMA" id="HWDEESF"/>
<dbReference type="RefSeq" id="WP_002849016.1">
    <property type="nucleotide sequence ID" value="NZ_AABUZP020000050.1"/>
</dbReference>
<proteinExistence type="predicted"/>
<evidence type="ECO:0000313" key="5">
    <source>
        <dbReference type="EMBL" id="EAK0453478.1"/>
    </source>
</evidence>
<evidence type="ECO:0000313" key="4">
    <source>
        <dbReference type="EMBL" id="EAI8859333.1"/>
    </source>
</evidence>
<dbReference type="Proteomes" id="UP000535509">
    <property type="component" value="Unassembled WGS sequence"/>
</dbReference>
<dbReference type="EMBL" id="AACCXK010000013">
    <property type="protein sequence ID" value="EAK0453478.1"/>
    <property type="molecule type" value="Genomic_DNA"/>
</dbReference>
<dbReference type="Proteomes" id="UP000557842">
    <property type="component" value="Unassembled WGS sequence"/>
</dbReference>
<evidence type="ECO:0000313" key="6">
    <source>
        <dbReference type="EMBL" id="EAK0469330.1"/>
    </source>
</evidence>
<dbReference type="Pfam" id="PF00795">
    <property type="entry name" value="CN_hydrolase"/>
    <property type="match status" value="1"/>
</dbReference>
<reference evidence="5 8" key="1">
    <citation type="submission" date="2018-05" db="EMBL/GenBank/DDBJ databases">
        <authorList>
            <consortium name="PulseNet: The National Subtyping Network for Foodborne Disease Surveillance"/>
            <person name="Tarr C.L."/>
            <person name="Trees E."/>
            <person name="Katz L.S."/>
            <person name="Carleton-Romer H.A."/>
            <person name="Stroika S."/>
            <person name="Kucerova Z."/>
            <person name="Roache K.F."/>
            <person name="Sabol A.L."/>
            <person name="Besser J."/>
            <person name="Gerner-Smidt P."/>
        </authorList>
    </citation>
    <scope>NUCLEOTIDE SEQUENCE</scope>
    <source>
        <strain evidence="5">2014D-0197</strain>
        <strain evidence="3 8">2016D-0221</strain>
        <strain evidence="6">D4313</strain>
        <strain evidence="4 7">PNUSAC001503</strain>
    </source>
</reference>
<dbReference type="Gene3D" id="3.60.110.10">
    <property type="entry name" value="Carbon-nitrogen hydrolase"/>
    <property type="match status" value="1"/>
</dbReference>
<keyword evidence="1 5" id="KW-0378">Hydrolase</keyword>
<evidence type="ECO:0000313" key="7">
    <source>
        <dbReference type="Proteomes" id="UP000535509"/>
    </source>
</evidence>
<protein>
    <submittedName>
        <fullName evidence="5">Carbon-nitrogen hydrolase family protein</fullName>
    </submittedName>
</protein>
<name>A0A5L4ILL2_CAMFE</name>
<dbReference type="GeneID" id="61064460"/>
<dbReference type="AlphaFoldDB" id="A0A5L4ILL2"/>